<feature type="transmembrane region" description="Helical" evidence="6">
    <location>
        <begin position="210"/>
        <end position="229"/>
    </location>
</feature>
<keyword evidence="3 6" id="KW-0812">Transmembrane</keyword>
<dbReference type="PANTHER" id="PTHR48022:SF15">
    <property type="entry name" value="ALPHA-GLUCOSIDE TRANSPORTER, PUTATIVE (AFU_ORTHOLOGUE AFUA_5G00500)-RELATED"/>
    <property type="match status" value="1"/>
</dbReference>
<reference evidence="9" key="1">
    <citation type="journal article" date="2015" name="Genome Announc.">
        <title>Draft genome sequence of Talaromyces cellulolyticus strain Y-94, a source of lignocellulosic biomass-degrading enzymes.</title>
        <authorList>
            <person name="Fujii T."/>
            <person name="Koike H."/>
            <person name="Sawayama S."/>
            <person name="Yano S."/>
            <person name="Inoue H."/>
        </authorList>
    </citation>
    <scope>NUCLEOTIDE SEQUENCE [LARGE SCALE GENOMIC DNA]</scope>
    <source>
        <strain evidence="9">Y-94</strain>
    </source>
</reference>
<dbReference type="InterPro" id="IPR036259">
    <property type="entry name" value="MFS_trans_sf"/>
</dbReference>
<keyword evidence="9" id="KW-1185">Reference proteome</keyword>
<proteinExistence type="inferred from homology"/>
<dbReference type="FunFam" id="1.20.1250.20:FF:000078">
    <property type="entry name" value="MFS maltose transporter, putative"/>
    <property type="match status" value="1"/>
</dbReference>
<evidence type="ECO:0000313" key="9">
    <source>
        <dbReference type="Proteomes" id="UP000053095"/>
    </source>
</evidence>
<dbReference type="Pfam" id="PF00083">
    <property type="entry name" value="Sugar_tr"/>
    <property type="match status" value="1"/>
</dbReference>
<sequence length="581" mass="64571">MESAAEIEIDGQASIPAPKALKMELLTCKRINYSVIDPSRRWRVLLSQRRFCLWCKFFYKLLSKSELTEGAPLGLWISTGVVMQGFDIVAGGQLAALPEFQRRFGYLQPDGSFLIPAHYLSAWSSIAPACEIVATLIFAPLLERFGRKPGILLASIISTAGVILQQLATDWRVHLAGRGVNGPGIAIGIMFTISPLWIGETCRPELRGFFLCFFNTSIVFGQFAIAVVARGSSHLSGTWQWWLPIVAMYFFPAILLFGWFFFPESPYWLVRQRKNREAQIALRTVYGFKNEAFYAAEVRRMESETEREFFTRGSRAEGSYKFLGIDMSTEAECFKGTNLKRTLTAIFAASGQQMIGATFVIGYATYFLELIGVKDYFDASFVLYVVMLLSSMLAFPLSEIVGRRTMIVPPQFFLCSTLLLIGILGCISNAEKASWGIVVLIYIWAIVYQLSIGAVGFVLASEIATARLRSTTQGLLTITNALWGLIMQFTIPYMINSDAAHFGGKVGFIFFATGSIAAVGGWYLYPETKGISFEKMDELYASMTAPRHFRRAVTAQDEITPEIHVCKAEGSACVEGNNSCS</sequence>
<feature type="transmembrane region" description="Helical" evidence="6">
    <location>
        <begin position="151"/>
        <end position="168"/>
    </location>
</feature>
<feature type="transmembrane region" description="Helical" evidence="6">
    <location>
        <begin position="472"/>
        <end position="495"/>
    </location>
</feature>
<evidence type="ECO:0000256" key="1">
    <source>
        <dbReference type="ARBA" id="ARBA00004141"/>
    </source>
</evidence>
<dbReference type="EMBL" id="DF933839">
    <property type="protein sequence ID" value="GAM41980.1"/>
    <property type="molecule type" value="Genomic_DNA"/>
</dbReference>
<dbReference type="GO" id="GO:0016020">
    <property type="term" value="C:membrane"/>
    <property type="evidence" value="ECO:0007669"/>
    <property type="project" value="UniProtKB-SubCell"/>
</dbReference>
<keyword evidence="5 6" id="KW-0472">Membrane</keyword>
<feature type="transmembrane region" description="Helical" evidence="6">
    <location>
        <begin position="345"/>
        <end position="368"/>
    </location>
</feature>
<dbReference type="InterPro" id="IPR050360">
    <property type="entry name" value="MFS_Sugar_Transporters"/>
</dbReference>
<evidence type="ECO:0000256" key="3">
    <source>
        <dbReference type="ARBA" id="ARBA00022692"/>
    </source>
</evidence>
<comment type="subcellular location">
    <subcellularLocation>
        <location evidence="1">Membrane</location>
        <topology evidence="1">Multi-pass membrane protein</topology>
    </subcellularLocation>
</comment>
<comment type="similarity">
    <text evidence="2">Belongs to the major facilitator superfamily. Sugar transporter (TC 2.A.1.1) family.</text>
</comment>
<evidence type="ECO:0000256" key="4">
    <source>
        <dbReference type="ARBA" id="ARBA00022989"/>
    </source>
</evidence>
<name>A0A0B8MY61_TALPI</name>
<feature type="transmembrane region" description="Helical" evidence="6">
    <location>
        <begin position="117"/>
        <end position="139"/>
    </location>
</feature>
<feature type="transmembrane region" description="Helical" evidence="6">
    <location>
        <begin position="412"/>
        <end position="430"/>
    </location>
</feature>
<protein>
    <submittedName>
        <fullName evidence="8">MFS transporter</fullName>
    </submittedName>
</protein>
<evidence type="ECO:0000259" key="7">
    <source>
        <dbReference type="PROSITE" id="PS50850"/>
    </source>
</evidence>
<evidence type="ECO:0000313" key="8">
    <source>
        <dbReference type="EMBL" id="GAM41980.1"/>
    </source>
</evidence>
<keyword evidence="4 6" id="KW-1133">Transmembrane helix</keyword>
<feature type="transmembrane region" description="Helical" evidence="6">
    <location>
        <begin position="380"/>
        <end position="400"/>
    </location>
</feature>
<dbReference type="Proteomes" id="UP000053095">
    <property type="component" value="Unassembled WGS sequence"/>
</dbReference>
<accession>A0A0B8MY61</accession>
<dbReference type="SUPFAM" id="SSF103473">
    <property type="entry name" value="MFS general substrate transporter"/>
    <property type="match status" value="1"/>
</dbReference>
<dbReference type="InterPro" id="IPR020846">
    <property type="entry name" value="MFS_dom"/>
</dbReference>
<dbReference type="AlphaFoldDB" id="A0A0B8MY61"/>
<dbReference type="Gene3D" id="1.20.1250.20">
    <property type="entry name" value="MFS general substrate transporter like domains"/>
    <property type="match status" value="1"/>
</dbReference>
<feature type="transmembrane region" description="Helical" evidence="6">
    <location>
        <begin position="436"/>
        <end position="460"/>
    </location>
</feature>
<dbReference type="PANTHER" id="PTHR48022">
    <property type="entry name" value="PLASTIDIC GLUCOSE TRANSPORTER 4"/>
    <property type="match status" value="1"/>
</dbReference>
<feature type="transmembrane region" description="Helical" evidence="6">
    <location>
        <begin position="180"/>
        <end position="198"/>
    </location>
</feature>
<dbReference type="GO" id="GO:0005351">
    <property type="term" value="F:carbohydrate:proton symporter activity"/>
    <property type="evidence" value="ECO:0007669"/>
    <property type="project" value="TreeGrafter"/>
</dbReference>
<evidence type="ECO:0000256" key="6">
    <source>
        <dbReference type="SAM" id="Phobius"/>
    </source>
</evidence>
<feature type="transmembrane region" description="Helical" evidence="6">
    <location>
        <begin position="507"/>
        <end position="525"/>
    </location>
</feature>
<evidence type="ECO:0000256" key="2">
    <source>
        <dbReference type="ARBA" id="ARBA00010992"/>
    </source>
</evidence>
<feature type="domain" description="Major facilitator superfamily (MFS) profile" evidence="7">
    <location>
        <begin position="73"/>
        <end position="529"/>
    </location>
</feature>
<dbReference type="PROSITE" id="PS50850">
    <property type="entry name" value="MFS"/>
    <property type="match status" value="1"/>
</dbReference>
<organism evidence="8 9">
    <name type="scientific">Talaromyces pinophilus</name>
    <name type="common">Penicillium pinophilum</name>
    <dbReference type="NCBI Taxonomy" id="128442"/>
    <lineage>
        <taxon>Eukaryota</taxon>
        <taxon>Fungi</taxon>
        <taxon>Dikarya</taxon>
        <taxon>Ascomycota</taxon>
        <taxon>Pezizomycotina</taxon>
        <taxon>Eurotiomycetes</taxon>
        <taxon>Eurotiomycetidae</taxon>
        <taxon>Eurotiales</taxon>
        <taxon>Trichocomaceae</taxon>
        <taxon>Talaromyces</taxon>
        <taxon>Talaromyces sect. Talaromyces</taxon>
    </lineage>
</organism>
<dbReference type="InterPro" id="IPR005828">
    <property type="entry name" value="MFS_sugar_transport-like"/>
</dbReference>
<evidence type="ECO:0000256" key="5">
    <source>
        <dbReference type="ARBA" id="ARBA00023136"/>
    </source>
</evidence>
<feature type="transmembrane region" description="Helical" evidence="6">
    <location>
        <begin position="241"/>
        <end position="262"/>
    </location>
</feature>
<gene>
    <name evidence="8" type="ORF">TCE0_043r15547</name>
</gene>